<proteinExistence type="predicted"/>
<reference evidence="2" key="1">
    <citation type="journal article" date="2021" name="Proc. Natl. Acad. Sci. U.S.A.">
        <title>A Catalog of Tens of Thousands of Viruses from Human Metagenomes Reveals Hidden Associations with Chronic Diseases.</title>
        <authorList>
            <person name="Tisza M.J."/>
            <person name="Buck C.B."/>
        </authorList>
    </citation>
    <scope>NUCLEOTIDE SEQUENCE</scope>
    <source>
        <strain evidence="2">CtfYP22</strain>
    </source>
</reference>
<name>A0A8S5LIR3_9CAUD</name>
<dbReference type="EMBL" id="BK015856">
    <property type="protein sequence ID" value="DAD69785.1"/>
    <property type="molecule type" value="Genomic_DNA"/>
</dbReference>
<evidence type="ECO:0000256" key="1">
    <source>
        <dbReference type="SAM" id="Phobius"/>
    </source>
</evidence>
<feature type="transmembrane region" description="Helical" evidence="1">
    <location>
        <begin position="35"/>
        <end position="53"/>
    </location>
</feature>
<evidence type="ECO:0000313" key="2">
    <source>
        <dbReference type="EMBL" id="DAD69785.1"/>
    </source>
</evidence>
<feature type="transmembrane region" description="Helical" evidence="1">
    <location>
        <begin position="65"/>
        <end position="83"/>
    </location>
</feature>
<accession>A0A8S5LIR3</accession>
<keyword evidence="1" id="KW-0812">Transmembrane</keyword>
<keyword evidence="1" id="KW-1133">Transmembrane helix</keyword>
<keyword evidence="1" id="KW-0472">Membrane</keyword>
<sequence length="120" mass="13721">MKRTETLASVDRKKFVRDSFDQNDKTRQAADTANIWGFVLVLVAVGLIFIGFINSYEINREIDYIIAYSLGLSSSIAMSIACFQRAPRLRRTADSLDYQLMAAFPDWQDLLKEACEEDQK</sequence>
<organism evidence="2">
    <name type="scientific">Siphoviridae sp. ctfYP22</name>
    <dbReference type="NCBI Taxonomy" id="2827584"/>
    <lineage>
        <taxon>Viruses</taxon>
        <taxon>Duplodnaviria</taxon>
        <taxon>Heunggongvirae</taxon>
        <taxon>Uroviricota</taxon>
        <taxon>Caudoviricetes</taxon>
    </lineage>
</organism>
<protein>
    <submittedName>
        <fullName evidence="2">Uncharacterized protein</fullName>
    </submittedName>
</protein>